<dbReference type="PROSITE" id="PS01137">
    <property type="entry name" value="TATD_1"/>
    <property type="match status" value="1"/>
</dbReference>
<name>A0A1L3GJZ3_SYNAC</name>
<dbReference type="SUPFAM" id="SSF51556">
    <property type="entry name" value="Metallo-dependent hydrolases"/>
    <property type="match status" value="1"/>
</dbReference>
<reference evidence="5 6" key="1">
    <citation type="journal article" date="2017" name="Genome Announc.">
        <title>Complete Genome Sequences of Two Acetylene-Fermenting Pelobacter acetylenicus Strains.</title>
        <authorList>
            <person name="Sutton J.M."/>
            <person name="Baesman S.M."/>
            <person name="Fierst J.L."/>
            <person name="Poret-Peterson A.T."/>
            <person name="Oremland R.S."/>
            <person name="Dunlap D.S."/>
            <person name="Akob D.M."/>
        </authorList>
    </citation>
    <scope>NUCLEOTIDE SEQUENCE [LARGE SCALE GENOMIC DNA]</scope>
    <source>
        <strain evidence="5 6">DSM 3247</strain>
    </source>
</reference>
<dbReference type="InterPro" id="IPR018228">
    <property type="entry name" value="DNase_TatD-rel_CS"/>
</dbReference>
<dbReference type="PANTHER" id="PTHR46124:SF3">
    <property type="entry name" value="HYDROLASE"/>
    <property type="match status" value="1"/>
</dbReference>
<dbReference type="InterPro" id="IPR001130">
    <property type="entry name" value="TatD-like"/>
</dbReference>
<evidence type="ECO:0000256" key="1">
    <source>
        <dbReference type="ARBA" id="ARBA00009275"/>
    </source>
</evidence>
<evidence type="ECO:0000313" key="6">
    <source>
        <dbReference type="Proteomes" id="UP000182264"/>
    </source>
</evidence>
<organism evidence="5 6">
    <name type="scientific">Syntrophotalea acetylenica</name>
    <name type="common">Pelobacter acetylenicus</name>
    <dbReference type="NCBI Taxonomy" id="29542"/>
    <lineage>
        <taxon>Bacteria</taxon>
        <taxon>Pseudomonadati</taxon>
        <taxon>Thermodesulfobacteriota</taxon>
        <taxon>Desulfuromonadia</taxon>
        <taxon>Desulfuromonadales</taxon>
        <taxon>Syntrophotaleaceae</taxon>
        <taxon>Syntrophotalea</taxon>
    </lineage>
</organism>
<keyword evidence="6" id="KW-1185">Reference proteome</keyword>
<evidence type="ECO:0000313" key="5">
    <source>
        <dbReference type="EMBL" id="APG26249.1"/>
    </source>
</evidence>
<dbReference type="GO" id="GO:0016788">
    <property type="term" value="F:hydrolase activity, acting on ester bonds"/>
    <property type="evidence" value="ECO:0007669"/>
    <property type="project" value="InterPro"/>
</dbReference>
<feature type="binding site" evidence="4">
    <location>
        <position position="208"/>
    </location>
    <ligand>
        <name>a divalent metal cation</name>
        <dbReference type="ChEBI" id="CHEBI:60240"/>
        <label>1</label>
    </ligand>
</feature>
<evidence type="ECO:0000256" key="2">
    <source>
        <dbReference type="ARBA" id="ARBA00022723"/>
    </source>
</evidence>
<dbReference type="OrthoDB" id="9810005at2"/>
<comment type="similarity">
    <text evidence="1">Belongs to the metallo-dependent hydrolases superfamily. TatD-type hydrolase family.</text>
</comment>
<feature type="binding site" evidence="4">
    <location>
        <position position="13"/>
    </location>
    <ligand>
        <name>a divalent metal cation</name>
        <dbReference type="ChEBI" id="CHEBI:60240"/>
        <label>1</label>
    </ligand>
</feature>
<dbReference type="PIRSF" id="PIRSF005902">
    <property type="entry name" value="DNase_TatD"/>
    <property type="match status" value="1"/>
</dbReference>
<dbReference type="GO" id="GO:0046872">
    <property type="term" value="F:metal ion binding"/>
    <property type="evidence" value="ECO:0007669"/>
    <property type="project" value="UniProtKB-KW"/>
</dbReference>
<dbReference type="CDD" id="cd01310">
    <property type="entry name" value="TatD_DNAse"/>
    <property type="match status" value="1"/>
</dbReference>
<feature type="binding site" evidence="4">
    <location>
        <position position="158"/>
    </location>
    <ligand>
        <name>a divalent metal cation</name>
        <dbReference type="ChEBI" id="CHEBI:60240"/>
        <label>2</label>
    </ligand>
</feature>
<sequence length="262" mass="28423">METCTTLFDTHVHLDLLPSQLDPVQEVARANRAGIDRFLIPGVQPRDWHQLLEVANSVPGALAALGTHPVAARQWDRDAARRLETLLTRRKVVALGEIGLDGTSGMPPAEVQEQALRQQIRIAVSAGLPLVLHCRRATGRLLQILHDEAASRVGGIWHGFSGSSETARAAIDLGFGLAFGGPLTWPGARRGPQVLQALPQAWIVLESDAPDLPPAPHRGESNRPCHLRLVAERMAALRQWSLDTTACITTGNALRLLRIRAA</sequence>
<keyword evidence="2 4" id="KW-0479">Metal-binding</keyword>
<dbReference type="AlphaFoldDB" id="A0A1L3GJZ3"/>
<dbReference type="PANTHER" id="PTHR46124">
    <property type="entry name" value="D-AMINOACYL-TRNA DEACYLASE"/>
    <property type="match status" value="1"/>
</dbReference>
<dbReference type="RefSeq" id="WP_072288078.1">
    <property type="nucleotide sequence ID" value="NZ_CP015455.1"/>
</dbReference>
<evidence type="ECO:0000256" key="4">
    <source>
        <dbReference type="PIRSR" id="PIRSR005902-1"/>
    </source>
</evidence>
<proteinExistence type="inferred from homology"/>
<protein>
    <submittedName>
        <fullName evidence="5">Uncharacterized protein</fullName>
    </submittedName>
</protein>
<dbReference type="InterPro" id="IPR032466">
    <property type="entry name" value="Metal_Hydrolase"/>
</dbReference>
<feature type="binding site" evidence="4">
    <location>
        <position position="11"/>
    </location>
    <ligand>
        <name>a divalent metal cation</name>
        <dbReference type="ChEBI" id="CHEBI:60240"/>
        <label>1</label>
    </ligand>
</feature>
<gene>
    <name evidence="5" type="ORF">A7E75_07390</name>
</gene>
<dbReference type="FunFam" id="3.20.20.140:FF:000005">
    <property type="entry name" value="TatD family hydrolase"/>
    <property type="match status" value="1"/>
</dbReference>
<evidence type="ECO:0000256" key="3">
    <source>
        <dbReference type="ARBA" id="ARBA00022801"/>
    </source>
</evidence>
<dbReference type="GO" id="GO:0005829">
    <property type="term" value="C:cytosol"/>
    <property type="evidence" value="ECO:0007669"/>
    <property type="project" value="TreeGrafter"/>
</dbReference>
<feature type="binding site" evidence="4">
    <location>
        <position position="133"/>
    </location>
    <ligand>
        <name>a divalent metal cation</name>
        <dbReference type="ChEBI" id="CHEBI:60240"/>
        <label>2</label>
    </ligand>
</feature>
<feature type="binding site" evidence="4">
    <location>
        <position position="97"/>
    </location>
    <ligand>
        <name>a divalent metal cation</name>
        <dbReference type="ChEBI" id="CHEBI:60240"/>
        <label>1</label>
    </ligand>
</feature>
<dbReference type="Proteomes" id="UP000182264">
    <property type="component" value="Chromosome"/>
</dbReference>
<dbReference type="Gene3D" id="3.20.20.140">
    <property type="entry name" value="Metal-dependent hydrolases"/>
    <property type="match status" value="1"/>
</dbReference>
<dbReference type="EMBL" id="CP015518">
    <property type="protein sequence ID" value="APG26249.1"/>
    <property type="molecule type" value="Genomic_DNA"/>
</dbReference>
<accession>A0A1L3GJZ3</accession>
<dbReference type="Pfam" id="PF01026">
    <property type="entry name" value="TatD_DNase"/>
    <property type="match status" value="1"/>
</dbReference>
<dbReference type="STRING" id="29542.A6070_01350"/>
<keyword evidence="3" id="KW-0378">Hydrolase</keyword>